<evidence type="ECO:0000313" key="3">
    <source>
        <dbReference type="Proteomes" id="UP000032160"/>
    </source>
</evidence>
<dbReference type="PANTHER" id="PTHR43792:SF1">
    <property type="entry name" value="N-ACETYLTRANSFERASE DOMAIN-CONTAINING PROTEIN"/>
    <property type="match status" value="1"/>
</dbReference>
<dbReference type="InterPro" id="IPR016181">
    <property type="entry name" value="Acyl_CoA_acyltransferase"/>
</dbReference>
<accession>X5MAL1</accession>
<dbReference type="SUPFAM" id="SSF55729">
    <property type="entry name" value="Acyl-CoA N-acyltransferases (Nat)"/>
    <property type="match status" value="1"/>
</dbReference>
<organism evidence="2 3">
    <name type="scientific">Candidatus Phaeomarinibacter ectocarpi</name>
    <dbReference type="NCBI Taxonomy" id="1458461"/>
    <lineage>
        <taxon>Bacteria</taxon>
        <taxon>Pseudomonadati</taxon>
        <taxon>Pseudomonadota</taxon>
        <taxon>Alphaproteobacteria</taxon>
        <taxon>Hyphomicrobiales</taxon>
        <taxon>Parvibaculaceae</taxon>
        <taxon>Candidatus Phaeomarinibacter</taxon>
    </lineage>
</organism>
<dbReference type="InterPro" id="IPR051531">
    <property type="entry name" value="N-acetyltransferase"/>
</dbReference>
<dbReference type="EMBL" id="HG966617">
    <property type="protein sequence ID" value="CDO60943.1"/>
    <property type="molecule type" value="Genomic_DNA"/>
</dbReference>
<dbReference type="InterPro" id="IPR000182">
    <property type="entry name" value="GNAT_dom"/>
</dbReference>
<dbReference type="GO" id="GO:0016747">
    <property type="term" value="F:acyltransferase activity, transferring groups other than amino-acyl groups"/>
    <property type="evidence" value="ECO:0007669"/>
    <property type="project" value="InterPro"/>
</dbReference>
<protein>
    <submittedName>
        <fullName evidence="2">Acetyltransferase, GNAT family</fullName>
    </submittedName>
</protein>
<dbReference type="OrthoDB" id="6293260at2"/>
<proteinExistence type="predicted"/>
<dbReference type="KEGG" id="pect:BN1012_Phect2730"/>
<reference evidence="2 3" key="1">
    <citation type="journal article" date="2014" name="Front. Genet.">
        <title>Genome and metabolic network of "Candidatus Phaeomarinobacter ectocarpi" Ec32, a new candidate genus of Alphaproteobacteria frequently associated with brown algae.</title>
        <authorList>
            <person name="Dittami S.M."/>
            <person name="Barbeyron T."/>
            <person name="Boyen C."/>
            <person name="Cambefort J."/>
            <person name="Collet G."/>
            <person name="Delage L."/>
            <person name="Gobet A."/>
            <person name="Groisillier A."/>
            <person name="Leblanc C."/>
            <person name="Michel G."/>
            <person name="Scornet D."/>
            <person name="Siegel A."/>
            <person name="Tapia J.E."/>
            <person name="Tonon T."/>
        </authorList>
    </citation>
    <scope>NUCLEOTIDE SEQUENCE [LARGE SCALE GENOMIC DNA]</scope>
    <source>
        <strain evidence="2 3">Ec32</strain>
    </source>
</reference>
<dbReference type="AlphaFoldDB" id="X5MAL1"/>
<dbReference type="HOGENOM" id="CLU_013985_3_1_5"/>
<feature type="domain" description="N-acetyltransferase" evidence="1">
    <location>
        <begin position="8"/>
        <end position="164"/>
    </location>
</feature>
<dbReference type="RefSeq" id="WP_043948866.1">
    <property type="nucleotide sequence ID" value="NZ_HG966617.1"/>
</dbReference>
<evidence type="ECO:0000259" key="1">
    <source>
        <dbReference type="PROSITE" id="PS51186"/>
    </source>
</evidence>
<dbReference type="Proteomes" id="UP000032160">
    <property type="component" value="Chromosome I"/>
</dbReference>
<dbReference type="PROSITE" id="PS51186">
    <property type="entry name" value="GNAT"/>
    <property type="match status" value="1"/>
</dbReference>
<evidence type="ECO:0000313" key="2">
    <source>
        <dbReference type="EMBL" id="CDO60943.1"/>
    </source>
</evidence>
<gene>
    <name evidence="2" type="ORF">BN1012_Phect2730</name>
</gene>
<dbReference type="Gene3D" id="3.40.630.30">
    <property type="match status" value="1"/>
</dbReference>
<sequence>MEIETERLLLRQFRQDDIDAYAEMLSDEETMRYIGGTGDRMDAWTRMAAALGHWQLRGYGLFAVEEKTSGRFIGRIGAYNPEGWPAIELGWALVPTAQGNGYATEAARSCALWMFNELKLSEIISIIHPDNSPSIRVAERLGEGLKTRWRYKEVDTLVYAMTLADLNRT</sequence>
<keyword evidence="3" id="KW-1185">Reference proteome</keyword>
<dbReference type="Pfam" id="PF13302">
    <property type="entry name" value="Acetyltransf_3"/>
    <property type="match status" value="1"/>
</dbReference>
<dbReference type="PANTHER" id="PTHR43792">
    <property type="entry name" value="GNAT FAMILY, PUTATIVE (AFU_ORTHOLOGUE AFUA_3G00765)-RELATED-RELATED"/>
    <property type="match status" value="1"/>
</dbReference>
<dbReference type="STRING" id="1458461.BN1012_Phect2730"/>
<keyword evidence="2" id="KW-0808">Transferase</keyword>
<name>X5MAL1_9HYPH</name>